<dbReference type="HOGENOM" id="CLU_3072450_0_0_1"/>
<protein>
    <submittedName>
        <fullName evidence="1">Protein phosphatase 2C 40</fullName>
    </submittedName>
</protein>
<accession>M1A077</accession>
<dbReference type="Gramene" id="PGSC0003DMT400011809">
    <property type="protein sequence ID" value="PGSC0003DMT400011809"/>
    <property type="gene ID" value="PGSC0003DMG402004637"/>
</dbReference>
<dbReference type="Proteomes" id="UP000011115">
    <property type="component" value="Unassembled WGS sequence"/>
</dbReference>
<dbReference type="AlphaFoldDB" id="M1A077"/>
<evidence type="ECO:0000313" key="2">
    <source>
        <dbReference type="Proteomes" id="UP000011115"/>
    </source>
</evidence>
<dbReference type="EnsemblPlants" id="PGSC0003DMT400011809">
    <property type="protein sequence ID" value="PGSC0003DMT400011809"/>
    <property type="gene ID" value="PGSC0003DMG402004637"/>
</dbReference>
<dbReference type="PaxDb" id="4113-PGSC0003DMT400011809"/>
<proteinExistence type="predicted"/>
<dbReference type="InParanoid" id="M1A077"/>
<evidence type="ECO:0000313" key="1">
    <source>
        <dbReference type="EnsemblPlants" id="PGSC0003DMT400011809"/>
    </source>
</evidence>
<reference evidence="1" key="2">
    <citation type="submission" date="2015-06" db="UniProtKB">
        <authorList>
            <consortium name="EnsemblPlants"/>
        </authorList>
    </citation>
    <scope>IDENTIFICATION</scope>
    <source>
        <strain evidence="1">DM1-3 516 R44</strain>
    </source>
</reference>
<organism evidence="1 2">
    <name type="scientific">Solanum tuberosum</name>
    <name type="common">Potato</name>
    <dbReference type="NCBI Taxonomy" id="4113"/>
    <lineage>
        <taxon>Eukaryota</taxon>
        <taxon>Viridiplantae</taxon>
        <taxon>Streptophyta</taxon>
        <taxon>Embryophyta</taxon>
        <taxon>Tracheophyta</taxon>
        <taxon>Spermatophyta</taxon>
        <taxon>Magnoliopsida</taxon>
        <taxon>eudicotyledons</taxon>
        <taxon>Gunneridae</taxon>
        <taxon>Pentapetalae</taxon>
        <taxon>asterids</taxon>
        <taxon>lamiids</taxon>
        <taxon>Solanales</taxon>
        <taxon>Solanaceae</taxon>
        <taxon>Solanoideae</taxon>
        <taxon>Solaneae</taxon>
        <taxon>Solanum</taxon>
    </lineage>
</organism>
<keyword evidence="2" id="KW-1185">Reference proteome</keyword>
<sequence>MKLTKLFFRLTKLIDESMLLRYVCSFPGLSPLLSHHHDISSSSQLVCSSTLPY</sequence>
<name>M1A077_SOLTU</name>
<reference evidence="2" key="1">
    <citation type="journal article" date="2011" name="Nature">
        <title>Genome sequence and analysis of the tuber crop potato.</title>
        <authorList>
            <consortium name="The Potato Genome Sequencing Consortium"/>
        </authorList>
    </citation>
    <scope>NUCLEOTIDE SEQUENCE [LARGE SCALE GENOMIC DNA]</scope>
    <source>
        <strain evidence="2">cv. DM1-3 516 R44</strain>
    </source>
</reference>